<protein>
    <submittedName>
        <fullName evidence="2">Uncharacterized protein</fullName>
    </submittedName>
</protein>
<reference evidence="3" key="1">
    <citation type="journal article" date="2019" name="Int. J. Syst. Evol. Microbiol.">
        <title>The Global Catalogue of Microorganisms (GCM) 10K type strain sequencing project: providing services to taxonomists for standard genome sequencing and annotation.</title>
        <authorList>
            <consortium name="The Broad Institute Genomics Platform"/>
            <consortium name="The Broad Institute Genome Sequencing Center for Infectious Disease"/>
            <person name="Wu L."/>
            <person name="Ma J."/>
        </authorList>
    </citation>
    <scope>NUCLEOTIDE SEQUENCE [LARGE SCALE GENOMIC DNA]</scope>
    <source>
        <strain evidence="3">JCM 16925</strain>
    </source>
</reference>
<name>A0ABP7UFX5_9ACTN</name>
<sequence>MRLDVRGGVEGVEEGEDTGGVDALGGGGTREQRANSHAGILSQGSATIEGTGAAGRAIGCLSAHVRSDTSVHMCGPISTAQESHP</sequence>
<gene>
    <name evidence="2" type="ORF">GCM10022233_09340</name>
</gene>
<evidence type="ECO:0000313" key="2">
    <source>
        <dbReference type="EMBL" id="GAA4042486.1"/>
    </source>
</evidence>
<organism evidence="2 3">
    <name type="scientific">Streptomyces shaanxiensis</name>
    <dbReference type="NCBI Taxonomy" id="653357"/>
    <lineage>
        <taxon>Bacteria</taxon>
        <taxon>Bacillati</taxon>
        <taxon>Actinomycetota</taxon>
        <taxon>Actinomycetes</taxon>
        <taxon>Kitasatosporales</taxon>
        <taxon>Streptomycetaceae</taxon>
        <taxon>Streptomyces</taxon>
    </lineage>
</organism>
<evidence type="ECO:0000313" key="3">
    <source>
        <dbReference type="Proteomes" id="UP001499984"/>
    </source>
</evidence>
<evidence type="ECO:0000256" key="1">
    <source>
        <dbReference type="SAM" id="MobiDB-lite"/>
    </source>
</evidence>
<feature type="region of interest" description="Disordered" evidence="1">
    <location>
        <begin position="1"/>
        <end position="41"/>
    </location>
</feature>
<accession>A0ABP7UFX5</accession>
<dbReference type="Proteomes" id="UP001499984">
    <property type="component" value="Unassembled WGS sequence"/>
</dbReference>
<keyword evidence="3" id="KW-1185">Reference proteome</keyword>
<comment type="caution">
    <text evidence="2">The sequence shown here is derived from an EMBL/GenBank/DDBJ whole genome shotgun (WGS) entry which is preliminary data.</text>
</comment>
<proteinExistence type="predicted"/>
<dbReference type="EMBL" id="BAAAZY010000004">
    <property type="protein sequence ID" value="GAA4042486.1"/>
    <property type="molecule type" value="Genomic_DNA"/>
</dbReference>